<dbReference type="EMBL" id="JAGXOE010000003">
    <property type="protein sequence ID" value="MBS4100134.1"/>
    <property type="molecule type" value="Genomic_DNA"/>
</dbReference>
<sequence length="159" mass="16850">MLGAGVLAGCSGTHEPVFGVDGVERDEASCAVPSPPWTVLASYGNFGYGTSVVQWTGGVRGQDVRDAFRDSDGAADIDPPTDDQVERVRDAVNSAVLATFPARSSEVSVRTGAGERKVAYELRCRYRVAMHRAGQRFTLDVEGGSGRWEVMPAAVGQGE</sequence>
<evidence type="ECO:0000313" key="1">
    <source>
        <dbReference type="EMBL" id="MBS4100134.1"/>
    </source>
</evidence>
<gene>
    <name evidence="1" type="ORF">KFZ73_02670</name>
</gene>
<accession>A0ABS5N7D6</accession>
<reference evidence="1 2" key="1">
    <citation type="submission" date="2021-04" db="EMBL/GenBank/DDBJ databases">
        <title>Whole genome sequence analysis of a thiophenic sulfur metabolizing bacteria.</title>
        <authorList>
            <person name="Akhtar N."/>
            <person name="Akram J."/>
            <person name="Aslam A."/>
        </authorList>
    </citation>
    <scope>NUCLEOTIDE SEQUENCE [LARGE SCALE GENOMIC DNA]</scope>
    <source>
        <strain evidence="1 2">3OW</strain>
    </source>
</reference>
<name>A0ABS5N7D6_TSUPA</name>
<proteinExistence type="predicted"/>
<evidence type="ECO:0008006" key="3">
    <source>
        <dbReference type="Google" id="ProtNLM"/>
    </source>
</evidence>
<keyword evidence="2" id="KW-1185">Reference proteome</keyword>
<protein>
    <recommendedName>
        <fullName evidence="3">Lipoprotein</fullName>
    </recommendedName>
</protein>
<dbReference type="Proteomes" id="UP000676853">
    <property type="component" value="Unassembled WGS sequence"/>
</dbReference>
<evidence type="ECO:0000313" key="2">
    <source>
        <dbReference type="Proteomes" id="UP000676853"/>
    </source>
</evidence>
<dbReference type="RefSeq" id="WP_212552845.1">
    <property type="nucleotide sequence ID" value="NZ_JAGXOE010000003.1"/>
</dbReference>
<organism evidence="1 2">
    <name type="scientific">Tsukamurella paurometabola</name>
    <name type="common">Corynebacterium paurometabolum</name>
    <dbReference type="NCBI Taxonomy" id="2061"/>
    <lineage>
        <taxon>Bacteria</taxon>
        <taxon>Bacillati</taxon>
        <taxon>Actinomycetota</taxon>
        <taxon>Actinomycetes</taxon>
        <taxon>Mycobacteriales</taxon>
        <taxon>Tsukamurellaceae</taxon>
        <taxon>Tsukamurella</taxon>
    </lineage>
</organism>
<comment type="caution">
    <text evidence="1">The sequence shown here is derived from an EMBL/GenBank/DDBJ whole genome shotgun (WGS) entry which is preliminary data.</text>
</comment>